<sequence length="51" mass="6006">MYTAASIHPMLDWLHCSLVLIFALILLWYKDWHVILHSAGWERTAADFEYG</sequence>
<gene>
    <name evidence="2" type="ORF">BJ508DRAFT_45735</name>
</gene>
<reference evidence="2 3" key="1">
    <citation type="journal article" date="2018" name="Nat. Ecol. Evol.">
        <title>Pezizomycetes genomes reveal the molecular basis of ectomycorrhizal truffle lifestyle.</title>
        <authorList>
            <person name="Murat C."/>
            <person name="Payen T."/>
            <person name="Noel B."/>
            <person name="Kuo A."/>
            <person name="Morin E."/>
            <person name="Chen J."/>
            <person name="Kohler A."/>
            <person name="Krizsan K."/>
            <person name="Balestrini R."/>
            <person name="Da Silva C."/>
            <person name="Montanini B."/>
            <person name="Hainaut M."/>
            <person name="Levati E."/>
            <person name="Barry K.W."/>
            <person name="Belfiori B."/>
            <person name="Cichocki N."/>
            <person name="Clum A."/>
            <person name="Dockter R.B."/>
            <person name="Fauchery L."/>
            <person name="Guy J."/>
            <person name="Iotti M."/>
            <person name="Le Tacon F."/>
            <person name="Lindquist E.A."/>
            <person name="Lipzen A."/>
            <person name="Malagnac F."/>
            <person name="Mello A."/>
            <person name="Molinier V."/>
            <person name="Miyauchi S."/>
            <person name="Poulain J."/>
            <person name="Riccioni C."/>
            <person name="Rubini A."/>
            <person name="Sitrit Y."/>
            <person name="Splivallo R."/>
            <person name="Traeger S."/>
            <person name="Wang M."/>
            <person name="Zifcakova L."/>
            <person name="Wipf D."/>
            <person name="Zambonelli A."/>
            <person name="Paolocci F."/>
            <person name="Nowrousian M."/>
            <person name="Ottonello S."/>
            <person name="Baldrian P."/>
            <person name="Spatafora J.W."/>
            <person name="Henrissat B."/>
            <person name="Nagy L.G."/>
            <person name="Aury J.M."/>
            <person name="Wincker P."/>
            <person name="Grigoriev I.V."/>
            <person name="Bonfante P."/>
            <person name="Martin F.M."/>
        </authorList>
    </citation>
    <scope>NUCLEOTIDE SEQUENCE [LARGE SCALE GENOMIC DNA]</scope>
    <source>
        <strain evidence="2 3">RN42</strain>
    </source>
</reference>
<keyword evidence="1" id="KW-1133">Transmembrane helix</keyword>
<protein>
    <submittedName>
        <fullName evidence="2">Uncharacterized protein</fullName>
    </submittedName>
</protein>
<evidence type="ECO:0000313" key="2">
    <source>
        <dbReference type="EMBL" id="RPA83921.1"/>
    </source>
</evidence>
<proteinExistence type="predicted"/>
<evidence type="ECO:0000256" key="1">
    <source>
        <dbReference type="SAM" id="Phobius"/>
    </source>
</evidence>
<accession>A0A3N4IIC2</accession>
<evidence type="ECO:0000313" key="3">
    <source>
        <dbReference type="Proteomes" id="UP000275078"/>
    </source>
</evidence>
<dbReference type="AlphaFoldDB" id="A0A3N4IIC2"/>
<dbReference type="Proteomes" id="UP000275078">
    <property type="component" value="Unassembled WGS sequence"/>
</dbReference>
<feature type="transmembrane region" description="Helical" evidence="1">
    <location>
        <begin position="12"/>
        <end position="29"/>
    </location>
</feature>
<keyword evidence="3" id="KW-1185">Reference proteome</keyword>
<organism evidence="2 3">
    <name type="scientific">Ascobolus immersus RN42</name>
    <dbReference type="NCBI Taxonomy" id="1160509"/>
    <lineage>
        <taxon>Eukaryota</taxon>
        <taxon>Fungi</taxon>
        <taxon>Dikarya</taxon>
        <taxon>Ascomycota</taxon>
        <taxon>Pezizomycotina</taxon>
        <taxon>Pezizomycetes</taxon>
        <taxon>Pezizales</taxon>
        <taxon>Ascobolaceae</taxon>
        <taxon>Ascobolus</taxon>
    </lineage>
</organism>
<keyword evidence="1" id="KW-0472">Membrane</keyword>
<keyword evidence="1" id="KW-0812">Transmembrane</keyword>
<dbReference type="EMBL" id="ML119661">
    <property type="protein sequence ID" value="RPA83921.1"/>
    <property type="molecule type" value="Genomic_DNA"/>
</dbReference>
<name>A0A3N4IIC2_ASCIM</name>